<name>A0A1J5SYU8_9ZZZZ</name>
<comment type="caution">
    <text evidence="2">The sequence shown here is derived from an EMBL/GenBank/DDBJ whole genome shotgun (WGS) entry which is preliminary data.</text>
</comment>
<dbReference type="SUPFAM" id="SSF55729">
    <property type="entry name" value="Acyl-CoA N-acyltransferases (Nat)"/>
    <property type="match status" value="1"/>
</dbReference>
<sequence length="169" mass="18580">MTTNAPRKAFSKTTEHLDSCQLSTALTNEHALSLAEMLASSEPWASLKFSAASLASYLLRDDAALRRYAILVDGNLAGVICVRHPWLRGPYIELLGMSPGYRGRGIGRQVLAWAETEARYEAKNLWVIASSFNHQALNFYQGLGFYPIGPIEGLVAPGFDEILLRKPLG</sequence>
<dbReference type="InterPro" id="IPR000182">
    <property type="entry name" value="GNAT_dom"/>
</dbReference>
<dbReference type="EMBL" id="MLJW01000013">
    <property type="protein sequence ID" value="OIR13770.1"/>
    <property type="molecule type" value="Genomic_DNA"/>
</dbReference>
<dbReference type="Gene3D" id="3.40.630.30">
    <property type="match status" value="1"/>
</dbReference>
<dbReference type="InterPro" id="IPR016181">
    <property type="entry name" value="Acyl_CoA_acyltransferase"/>
</dbReference>
<feature type="domain" description="N-acetyltransferase" evidence="1">
    <location>
        <begin position="21"/>
        <end position="169"/>
    </location>
</feature>
<accession>A0A1J5SYU8</accession>
<dbReference type="Pfam" id="PF00583">
    <property type="entry name" value="Acetyltransf_1"/>
    <property type="match status" value="1"/>
</dbReference>
<organism evidence="2">
    <name type="scientific">mine drainage metagenome</name>
    <dbReference type="NCBI Taxonomy" id="410659"/>
    <lineage>
        <taxon>unclassified sequences</taxon>
        <taxon>metagenomes</taxon>
        <taxon>ecological metagenomes</taxon>
    </lineage>
</organism>
<dbReference type="AlphaFoldDB" id="A0A1J5SYU8"/>
<dbReference type="GO" id="GO:0016747">
    <property type="term" value="F:acyltransferase activity, transferring groups other than amino-acyl groups"/>
    <property type="evidence" value="ECO:0007669"/>
    <property type="project" value="InterPro"/>
</dbReference>
<evidence type="ECO:0000259" key="1">
    <source>
        <dbReference type="PROSITE" id="PS51186"/>
    </source>
</evidence>
<dbReference type="PROSITE" id="PS51186">
    <property type="entry name" value="GNAT"/>
    <property type="match status" value="1"/>
</dbReference>
<dbReference type="CDD" id="cd04301">
    <property type="entry name" value="NAT_SF"/>
    <property type="match status" value="1"/>
</dbReference>
<keyword evidence="2" id="KW-0808">Transferase</keyword>
<evidence type="ECO:0000313" key="2">
    <source>
        <dbReference type="EMBL" id="OIR13770.1"/>
    </source>
</evidence>
<proteinExistence type="predicted"/>
<gene>
    <name evidence="2" type="ORF">GALL_49050</name>
</gene>
<protein>
    <submittedName>
        <fullName evidence="2">Acetyltransferase (GNAT) family protein</fullName>
    </submittedName>
</protein>
<reference evidence="2" key="1">
    <citation type="submission" date="2016-10" db="EMBL/GenBank/DDBJ databases">
        <title>Sequence of Gallionella enrichment culture.</title>
        <authorList>
            <person name="Poehlein A."/>
            <person name="Muehling M."/>
            <person name="Daniel R."/>
        </authorList>
    </citation>
    <scope>NUCLEOTIDE SEQUENCE</scope>
</reference>